<keyword evidence="2" id="KW-0472">Membrane</keyword>
<feature type="coiled-coil region" evidence="1">
    <location>
        <begin position="66"/>
        <end position="93"/>
    </location>
</feature>
<keyword evidence="2" id="KW-1133">Transmembrane helix</keyword>
<organism evidence="3 4">
    <name type="scientific">Elliptochloris bilobata</name>
    <dbReference type="NCBI Taxonomy" id="381761"/>
    <lineage>
        <taxon>Eukaryota</taxon>
        <taxon>Viridiplantae</taxon>
        <taxon>Chlorophyta</taxon>
        <taxon>core chlorophytes</taxon>
        <taxon>Trebouxiophyceae</taxon>
        <taxon>Trebouxiophyceae incertae sedis</taxon>
        <taxon>Elliptochloris clade</taxon>
        <taxon>Elliptochloris</taxon>
    </lineage>
</organism>
<evidence type="ECO:0000313" key="4">
    <source>
        <dbReference type="Proteomes" id="UP001445335"/>
    </source>
</evidence>
<keyword evidence="4" id="KW-1185">Reference proteome</keyword>
<gene>
    <name evidence="3" type="ORF">WJX81_004190</name>
</gene>
<feature type="transmembrane region" description="Helical" evidence="2">
    <location>
        <begin position="128"/>
        <end position="150"/>
    </location>
</feature>
<evidence type="ECO:0000256" key="2">
    <source>
        <dbReference type="SAM" id="Phobius"/>
    </source>
</evidence>
<reference evidence="3 4" key="1">
    <citation type="journal article" date="2024" name="Nat. Commun.">
        <title>Phylogenomics reveals the evolutionary origins of lichenization in chlorophyte algae.</title>
        <authorList>
            <person name="Puginier C."/>
            <person name="Libourel C."/>
            <person name="Otte J."/>
            <person name="Skaloud P."/>
            <person name="Haon M."/>
            <person name="Grisel S."/>
            <person name="Petersen M."/>
            <person name="Berrin J.G."/>
            <person name="Delaux P.M."/>
            <person name="Dal Grande F."/>
            <person name="Keller J."/>
        </authorList>
    </citation>
    <scope>NUCLEOTIDE SEQUENCE [LARGE SCALE GENOMIC DNA]</scope>
    <source>
        <strain evidence="3 4">SAG 245.80</strain>
    </source>
</reference>
<evidence type="ECO:0000313" key="3">
    <source>
        <dbReference type="EMBL" id="KAK9842010.1"/>
    </source>
</evidence>
<accession>A0AAW1S6I7</accession>
<name>A0AAW1S6I7_9CHLO</name>
<keyword evidence="1" id="KW-0175">Coiled coil</keyword>
<evidence type="ECO:0000256" key="1">
    <source>
        <dbReference type="SAM" id="Coils"/>
    </source>
</evidence>
<dbReference type="EMBL" id="JALJOU010000009">
    <property type="protein sequence ID" value="KAK9842010.1"/>
    <property type="molecule type" value="Genomic_DNA"/>
</dbReference>
<sequence length="208" mass="23111">MSVYLQGRVSATTFKATCSCSKTFAIPRQGRVPLRITRVCAASRSTLGSSFESIFDDLDQEMSAFQRQVEQEIKGAYQQARNLQEKIDRETAVPEGSWRMQRSEGMDSRGRSFYVEVTTFGPVQTRPAALGLAPSVPLLFGLAVLCGAYFSAVATFMRNYHLTSFAENKRLLLAVTGPLLAAVSPRFRRQWLAALRGERVPLKEMDSA</sequence>
<protein>
    <submittedName>
        <fullName evidence="3">Uncharacterized protein</fullName>
    </submittedName>
</protein>
<comment type="caution">
    <text evidence="3">The sequence shown here is derived from an EMBL/GenBank/DDBJ whole genome shotgun (WGS) entry which is preliminary data.</text>
</comment>
<dbReference type="Proteomes" id="UP001445335">
    <property type="component" value="Unassembled WGS sequence"/>
</dbReference>
<dbReference type="AlphaFoldDB" id="A0AAW1S6I7"/>
<proteinExistence type="predicted"/>
<keyword evidence="2" id="KW-0812">Transmembrane</keyword>